<evidence type="ECO:0008006" key="4">
    <source>
        <dbReference type="Google" id="ProtNLM"/>
    </source>
</evidence>
<feature type="region of interest" description="Disordered" evidence="1">
    <location>
        <begin position="1"/>
        <end position="36"/>
    </location>
</feature>
<evidence type="ECO:0000256" key="1">
    <source>
        <dbReference type="SAM" id="MobiDB-lite"/>
    </source>
</evidence>
<proteinExistence type="predicted"/>
<protein>
    <recommendedName>
        <fullName evidence="4">MarR family transcriptional regulator</fullName>
    </recommendedName>
</protein>
<sequence>MASTEPSSLLPAPAHPMANPGYGKRLAPGQERPRRTDFERLPKREAAIAGFIDRLPEGAAMDHKTLAKHIAGYGQAAVRSALKALAHAGHLRRIKEQVVREDGACRWVTRTYWSRTPRTAAWWWEFCRSVRGVMLDDPYGDDGDGGGEGSGEGGPPADGVPPPRSTAYRALAELGRTEPRLTLSAADCERLEPLAAAWLARGATVAHLNHALTAGLPEPLHNPAGIAKRRLEDKMPPEISKSHGRETVLRRVMVCLFCETTEEDDPLVDGMCAACAAEDESDVPDTFRPAPRPAEVAAYADAARVAAGLAPRGRG</sequence>
<comment type="caution">
    <text evidence="2">The sequence shown here is derived from an EMBL/GenBank/DDBJ whole genome shotgun (WGS) entry which is preliminary data.</text>
</comment>
<name>A0ABP6MAE0_9ACTN</name>
<dbReference type="RefSeq" id="WP_344519106.1">
    <property type="nucleotide sequence ID" value="NZ_BAAAUG010000019.1"/>
</dbReference>
<organism evidence="2 3">
    <name type="scientific">Streptomyces rectiviolaceus</name>
    <dbReference type="NCBI Taxonomy" id="332591"/>
    <lineage>
        <taxon>Bacteria</taxon>
        <taxon>Bacillati</taxon>
        <taxon>Actinomycetota</taxon>
        <taxon>Actinomycetes</taxon>
        <taxon>Kitasatosporales</taxon>
        <taxon>Streptomycetaceae</taxon>
        <taxon>Streptomyces</taxon>
    </lineage>
</organism>
<feature type="compositionally biased region" description="Gly residues" evidence="1">
    <location>
        <begin position="146"/>
        <end position="156"/>
    </location>
</feature>
<evidence type="ECO:0000313" key="3">
    <source>
        <dbReference type="Proteomes" id="UP001501637"/>
    </source>
</evidence>
<gene>
    <name evidence="2" type="ORF">GCM10010449_09290</name>
</gene>
<keyword evidence="3" id="KW-1185">Reference proteome</keyword>
<dbReference type="Proteomes" id="UP001501637">
    <property type="component" value="Unassembled WGS sequence"/>
</dbReference>
<reference evidence="3" key="1">
    <citation type="journal article" date="2019" name="Int. J. Syst. Evol. Microbiol.">
        <title>The Global Catalogue of Microorganisms (GCM) 10K type strain sequencing project: providing services to taxonomists for standard genome sequencing and annotation.</title>
        <authorList>
            <consortium name="The Broad Institute Genomics Platform"/>
            <consortium name="The Broad Institute Genome Sequencing Center for Infectious Disease"/>
            <person name="Wu L."/>
            <person name="Ma J."/>
        </authorList>
    </citation>
    <scope>NUCLEOTIDE SEQUENCE [LARGE SCALE GENOMIC DNA]</scope>
    <source>
        <strain evidence="3">JCM 9092</strain>
    </source>
</reference>
<dbReference type="EMBL" id="BAAAUG010000019">
    <property type="protein sequence ID" value="GAA3087830.1"/>
    <property type="molecule type" value="Genomic_DNA"/>
</dbReference>
<feature type="region of interest" description="Disordered" evidence="1">
    <location>
        <begin position="138"/>
        <end position="164"/>
    </location>
</feature>
<accession>A0ABP6MAE0</accession>
<evidence type="ECO:0000313" key="2">
    <source>
        <dbReference type="EMBL" id="GAA3087830.1"/>
    </source>
</evidence>